<proteinExistence type="predicted"/>
<feature type="domain" description="D-alanyl-D-alanine carboxypeptidase-like core" evidence="2">
    <location>
        <begin position="381"/>
        <end position="479"/>
    </location>
</feature>
<keyword evidence="1" id="KW-0175">Coiled coil</keyword>
<dbReference type="InterPro" id="IPR009045">
    <property type="entry name" value="Zn_M74/Hedgehog-like"/>
</dbReference>
<evidence type="ECO:0000259" key="3">
    <source>
        <dbReference type="Pfam" id="PF06791"/>
    </source>
</evidence>
<reference evidence="4 5" key="1">
    <citation type="submission" date="2019-06" db="EMBL/GenBank/DDBJ databases">
        <authorList>
            <person name="Le Quere A."/>
            <person name="Colella S."/>
        </authorList>
    </citation>
    <scope>NUCLEOTIDE SEQUENCE [LARGE SCALE GENOMIC DNA]</scope>
    <source>
        <strain evidence="4">EmedicaeMD41</strain>
    </source>
</reference>
<dbReference type="SUPFAM" id="SSF55166">
    <property type="entry name" value="Hedgehog/DD-peptidase"/>
    <property type="match status" value="1"/>
</dbReference>
<sequence length="739" mass="80269">MTPEETRLVLQIEANVKSLERAMRQGGIIVDKTTKAMNDNYANVGRNVDRVNRQIEASTRNATRNLGFQFQDISTQLMSGTSPFTIMAQQASQAGTAIDDLRRSGGVLKGIGGALGGLFSPGALGVSAAILGFGYLASAAQEYFSEAEEGGEETKKTLEAQRDLIRQAADEWGDVLPALRSYNDELERLEGLERQRKGLAAAVEDAEKKQQEAIAQVDKQLQETLKLFERFPAKAAEIGEVAKIWDDLKAKIANNTVTIDDVRQAQEAFNEVIGKLPLQGARNLAAVFQNQVLPMLDAAVRRTQDLVAEQKRMAQAAEIGKYNLPDLDPLNKGAMAGVDQNRFFFGSQTEFERAGEQAGAAWSSGLRKYLSSDKPLSHIVEMDPQFQSRLAEFLAAAQEQAGAIVITSGARSIERQAQLWQQALEKYGSEAEARKWVAPPGRSQHNHGRAADLQFESDAVRDWAHANAEAYGLVFRLQNESWHIELKRDEAIRSVAAATDESTAASYRKADADRQLTAGQREYVAELQRRSDAEREQAAVAQQYSSIAQSSFSTFIDDLRSGTSVADAFRGALDRVIDGIINMTIQAMFASRGFENFFSSLAGFGGLGGLGQFGIAAGGGIGLYHQGGVVGPGHGPRRNVNPLMFANAPRLHNGLLPGEFPAILQRGEMVIPRSMVKRGGGTMIDNSQTSYGDITVNVPGQVVASSDEGKRLGIMINRAVERVLVSEGRPGGILRRTPQ</sequence>
<feature type="domain" description="Bacteriophage tail tape measure N-terminal" evidence="3">
    <location>
        <begin position="58"/>
        <end position="149"/>
    </location>
</feature>
<dbReference type="Gene3D" id="3.30.1380.10">
    <property type="match status" value="1"/>
</dbReference>
<dbReference type="PANTHER" id="PTHR34385">
    <property type="entry name" value="D-ALANYL-D-ALANINE CARBOXYPEPTIDASE"/>
    <property type="match status" value="1"/>
</dbReference>
<dbReference type="CDD" id="cd14814">
    <property type="entry name" value="Peptidase_M15"/>
    <property type="match status" value="1"/>
</dbReference>
<evidence type="ECO:0000256" key="1">
    <source>
        <dbReference type="SAM" id="Coils"/>
    </source>
</evidence>
<feature type="coiled-coil region" evidence="1">
    <location>
        <begin position="182"/>
        <end position="223"/>
    </location>
</feature>
<dbReference type="AlphaFoldDB" id="A0A508WWQ2"/>
<dbReference type="GO" id="GO:0008233">
    <property type="term" value="F:peptidase activity"/>
    <property type="evidence" value="ECO:0007669"/>
    <property type="project" value="InterPro"/>
</dbReference>
<dbReference type="InterPro" id="IPR003709">
    <property type="entry name" value="VanY-like_core_dom"/>
</dbReference>
<accession>A0A508WWQ2</accession>
<evidence type="ECO:0000313" key="4">
    <source>
        <dbReference type="EMBL" id="VTZ60458.1"/>
    </source>
</evidence>
<protein>
    <submittedName>
        <fullName evidence="4">Minor tail protein</fullName>
    </submittedName>
</protein>
<name>A0A508WWQ2_9HYPH</name>
<dbReference type="PANTHER" id="PTHR34385:SF1">
    <property type="entry name" value="PEPTIDOGLYCAN L-ALANYL-D-GLUTAMATE ENDOPEPTIDASE CWLK"/>
    <property type="match status" value="1"/>
</dbReference>
<dbReference type="Proteomes" id="UP000507954">
    <property type="component" value="Unassembled WGS sequence"/>
</dbReference>
<dbReference type="InterPro" id="IPR009628">
    <property type="entry name" value="Phage_tape_measure_N"/>
</dbReference>
<evidence type="ECO:0000259" key="2">
    <source>
        <dbReference type="Pfam" id="PF02557"/>
    </source>
</evidence>
<dbReference type="EMBL" id="CABFNB010000068">
    <property type="protein sequence ID" value="VTZ60458.1"/>
    <property type="molecule type" value="Genomic_DNA"/>
</dbReference>
<gene>
    <name evidence="4" type="ORF">EMEDMD4_160039</name>
</gene>
<dbReference type="Pfam" id="PF02557">
    <property type="entry name" value="VanY"/>
    <property type="match status" value="1"/>
</dbReference>
<dbReference type="InterPro" id="IPR052179">
    <property type="entry name" value="DD-CPase-like"/>
</dbReference>
<dbReference type="GO" id="GO:0006508">
    <property type="term" value="P:proteolysis"/>
    <property type="evidence" value="ECO:0007669"/>
    <property type="project" value="InterPro"/>
</dbReference>
<evidence type="ECO:0000313" key="5">
    <source>
        <dbReference type="Proteomes" id="UP000507954"/>
    </source>
</evidence>
<dbReference type="RefSeq" id="WP_127614170.1">
    <property type="nucleotide sequence ID" value="NZ_CABFNB010000068.1"/>
</dbReference>
<organism evidence="4 5">
    <name type="scientific">Sinorhizobium medicae</name>
    <dbReference type="NCBI Taxonomy" id="110321"/>
    <lineage>
        <taxon>Bacteria</taxon>
        <taxon>Pseudomonadati</taxon>
        <taxon>Pseudomonadota</taxon>
        <taxon>Alphaproteobacteria</taxon>
        <taxon>Hyphomicrobiales</taxon>
        <taxon>Rhizobiaceae</taxon>
        <taxon>Sinorhizobium/Ensifer group</taxon>
        <taxon>Sinorhizobium</taxon>
    </lineage>
</organism>
<dbReference type="Pfam" id="PF06791">
    <property type="entry name" value="TMP_2"/>
    <property type="match status" value="1"/>
</dbReference>